<dbReference type="CDD" id="cd00093">
    <property type="entry name" value="HTH_XRE"/>
    <property type="match status" value="1"/>
</dbReference>
<name>A0A1H5JWL1_9ACTN</name>
<dbReference type="Proteomes" id="UP000181980">
    <property type="component" value="Unassembled WGS sequence"/>
</dbReference>
<dbReference type="PROSITE" id="PS50943">
    <property type="entry name" value="HTH_CROC1"/>
    <property type="match status" value="1"/>
</dbReference>
<dbReference type="InterPro" id="IPR050807">
    <property type="entry name" value="TransReg_Diox_bact_type"/>
</dbReference>
<dbReference type="GO" id="GO:0003700">
    <property type="term" value="F:DNA-binding transcription factor activity"/>
    <property type="evidence" value="ECO:0007669"/>
    <property type="project" value="TreeGrafter"/>
</dbReference>
<dbReference type="GO" id="GO:0005829">
    <property type="term" value="C:cytosol"/>
    <property type="evidence" value="ECO:0007669"/>
    <property type="project" value="TreeGrafter"/>
</dbReference>
<dbReference type="AlphaFoldDB" id="A0A1H5JWL1"/>
<protein>
    <submittedName>
        <fullName evidence="5">DNA-binding transcriptional regulator, XRE-family HTH domain</fullName>
    </submittedName>
</protein>
<dbReference type="GO" id="GO:0003677">
    <property type="term" value="F:DNA binding"/>
    <property type="evidence" value="ECO:0007669"/>
    <property type="project" value="UniProtKB-KW"/>
</dbReference>
<proteinExistence type="predicted"/>
<dbReference type="RefSeq" id="WP_069110879.1">
    <property type="nucleotide sequence ID" value="NZ_FNUC01000003.1"/>
</dbReference>
<keyword evidence="1" id="KW-0805">Transcription regulation</keyword>
<keyword evidence="3" id="KW-0804">Transcription</keyword>
<dbReference type="InterPro" id="IPR001387">
    <property type="entry name" value="Cro/C1-type_HTH"/>
</dbReference>
<keyword evidence="6" id="KW-1185">Reference proteome</keyword>
<evidence type="ECO:0000256" key="3">
    <source>
        <dbReference type="ARBA" id="ARBA00023163"/>
    </source>
</evidence>
<evidence type="ECO:0000259" key="4">
    <source>
        <dbReference type="PROSITE" id="PS50943"/>
    </source>
</evidence>
<gene>
    <name evidence="5" type="ORF">SAMN04488561_1777</name>
</gene>
<dbReference type="InterPro" id="IPR010982">
    <property type="entry name" value="Lambda_DNA-bd_dom_sf"/>
</dbReference>
<dbReference type="Pfam" id="PF01381">
    <property type="entry name" value="HTH_3"/>
    <property type="match status" value="1"/>
</dbReference>
<sequence length="74" mass="8404">MPQPPDDERRALSAFGTRVRELRRELGLSQEDLADRANLHRTYVGSIERGERNVALLNIHRLARALGVTARDLL</sequence>
<dbReference type="PANTHER" id="PTHR46797">
    <property type="entry name" value="HTH-TYPE TRANSCRIPTIONAL REGULATOR"/>
    <property type="match status" value="1"/>
</dbReference>
<dbReference type="STRING" id="561176.SAMN04488561_1777"/>
<accession>A0A1H5JWL1</accession>
<feature type="domain" description="HTH cro/C1-type" evidence="4">
    <location>
        <begin position="19"/>
        <end position="73"/>
    </location>
</feature>
<dbReference type="SMART" id="SM00530">
    <property type="entry name" value="HTH_XRE"/>
    <property type="match status" value="1"/>
</dbReference>
<evidence type="ECO:0000313" key="5">
    <source>
        <dbReference type="EMBL" id="SEE56886.1"/>
    </source>
</evidence>
<dbReference type="Gene3D" id="1.10.260.40">
    <property type="entry name" value="lambda repressor-like DNA-binding domains"/>
    <property type="match status" value="1"/>
</dbReference>
<dbReference type="OrthoDB" id="9814553at2"/>
<dbReference type="EMBL" id="FNUC01000003">
    <property type="protein sequence ID" value="SEE56886.1"/>
    <property type="molecule type" value="Genomic_DNA"/>
</dbReference>
<dbReference type="PANTHER" id="PTHR46797:SF23">
    <property type="entry name" value="HTH-TYPE TRANSCRIPTIONAL REGULATOR SUTR"/>
    <property type="match status" value="1"/>
</dbReference>
<evidence type="ECO:0000256" key="2">
    <source>
        <dbReference type="ARBA" id="ARBA00023125"/>
    </source>
</evidence>
<reference evidence="6" key="1">
    <citation type="submission" date="2016-10" db="EMBL/GenBank/DDBJ databases">
        <authorList>
            <person name="Varghese N."/>
            <person name="Submissions S."/>
        </authorList>
    </citation>
    <scope>NUCLEOTIDE SEQUENCE [LARGE SCALE GENOMIC DNA]</scope>
    <source>
        <strain evidence="6">DSM 45237</strain>
    </source>
</reference>
<dbReference type="SUPFAM" id="SSF47413">
    <property type="entry name" value="lambda repressor-like DNA-binding domains"/>
    <property type="match status" value="1"/>
</dbReference>
<keyword evidence="2 5" id="KW-0238">DNA-binding</keyword>
<organism evidence="5 6">
    <name type="scientific">Jiangella alba</name>
    <dbReference type="NCBI Taxonomy" id="561176"/>
    <lineage>
        <taxon>Bacteria</taxon>
        <taxon>Bacillati</taxon>
        <taxon>Actinomycetota</taxon>
        <taxon>Actinomycetes</taxon>
        <taxon>Jiangellales</taxon>
        <taxon>Jiangellaceae</taxon>
        <taxon>Jiangella</taxon>
    </lineage>
</organism>
<evidence type="ECO:0000256" key="1">
    <source>
        <dbReference type="ARBA" id="ARBA00023015"/>
    </source>
</evidence>
<evidence type="ECO:0000313" key="6">
    <source>
        <dbReference type="Proteomes" id="UP000181980"/>
    </source>
</evidence>